<comment type="cofactor">
    <cofactor evidence="3">
        <name>Mg(2+)</name>
        <dbReference type="ChEBI" id="CHEBI:18420"/>
    </cofactor>
</comment>
<dbReference type="GO" id="GO:0006228">
    <property type="term" value="P:UTP biosynthetic process"/>
    <property type="evidence" value="ECO:0007669"/>
    <property type="project" value="InterPro"/>
</dbReference>
<keyword evidence="6 16" id="KW-0808">Transferase</keyword>
<feature type="binding site" evidence="14">
    <location>
        <position position="127"/>
    </location>
    <ligand>
        <name>ATP</name>
        <dbReference type="ChEBI" id="CHEBI:30616"/>
    </ligand>
</feature>
<keyword evidence="19" id="KW-1185">Reference proteome</keyword>
<feature type="binding site" evidence="14">
    <location>
        <position position="51"/>
    </location>
    <ligand>
        <name>ATP</name>
        <dbReference type="ChEBI" id="CHEBI:30616"/>
    </ligand>
</feature>
<feature type="non-terminal residue" evidence="18">
    <location>
        <position position="192"/>
    </location>
</feature>
<organism evidence="18 19">
    <name type="scientific">Bucorvus abyssinicus</name>
    <name type="common">Northern ground-hornbill</name>
    <name type="synonym">Abyssinian ground-hornbill</name>
    <dbReference type="NCBI Taxonomy" id="153643"/>
    <lineage>
        <taxon>Eukaryota</taxon>
        <taxon>Metazoa</taxon>
        <taxon>Chordata</taxon>
        <taxon>Craniata</taxon>
        <taxon>Vertebrata</taxon>
        <taxon>Euteleostomi</taxon>
        <taxon>Archelosauria</taxon>
        <taxon>Archosauria</taxon>
        <taxon>Dinosauria</taxon>
        <taxon>Saurischia</taxon>
        <taxon>Theropoda</taxon>
        <taxon>Coelurosauria</taxon>
        <taxon>Aves</taxon>
        <taxon>Neognathae</taxon>
        <taxon>Neoaves</taxon>
        <taxon>Telluraves</taxon>
        <taxon>Coraciimorphae</taxon>
        <taxon>Bucerotiformes</taxon>
        <taxon>Bucorvidae</taxon>
        <taxon>Bucorvus</taxon>
    </lineage>
</organism>
<feature type="domain" description="Nucleoside diphosphate kinase-like" evidence="17">
    <location>
        <begin position="43"/>
        <end position="180"/>
    </location>
</feature>
<dbReference type="GO" id="GO:0004550">
    <property type="term" value="F:nucleoside diphosphate kinase activity"/>
    <property type="evidence" value="ECO:0007669"/>
    <property type="project" value="UniProtKB-EC"/>
</dbReference>
<dbReference type="GO" id="GO:0005759">
    <property type="term" value="C:mitochondrial matrix"/>
    <property type="evidence" value="ECO:0007669"/>
    <property type="project" value="UniProtKB-SubCell"/>
</dbReference>
<dbReference type="SUPFAM" id="SSF54919">
    <property type="entry name" value="Nucleoside diphosphate kinase, NDK"/>
    <property type="match status" value="1"/>
</dbReference>
<dbReference type="GO" id="GO:0005524">
    <property type="term" value="F:ATP binding"/>
    <property type="evidence" value="ECO:0007669"/>
    <property type="project" value="UniProtKB-KW"/>
</dbReference>
<evidence type="ECO:0000256" key="9">
    <source>
        <dbReference type="ARBA" id="ARBA00022777"/>
    </source>
</evidence>
<dbReference type="GO" id="GO:0006183">
    <property type="term" value="P:GTP biosynthetic process"/>
    <property type="evidence" value="ECO:0007669"/>
    <property type="project" value="InterPro"/>
</dbReference>
<evidence type="ECO:0000256" key="7">
    <source>
        <dbReference type="ARBA" id="ARBA00022723"/>
    </source>
</evidence>
<comment type="similarity">
    <text evidence="5 14 15">Belongs to the NDK family.</text>
</comment>
<dbReference type="Gene3D" id="3.30.70.141">
    <property type="entry name" value="Nucleoside diphosphate kinase-like domain"/>
    <property type="match status" value="1"/>
</dbReference>
<feature type="binding site" evidence="14">
    <location>
        <position position="154"/>
    </location>
    <ligand>
        <name>ATP</name>
        <dbReference type="ChEBI" id="CHEBI:30616"/>
    </ligand>
</feature>
<feature type="active site" description="Pros-phosphohistidine intermediate" evidence="14">
    <location>
        <position position="157"/>
    </location>
</feature>
<evidence type="ECO:0000256" key="4">
    <source>
        <dbReference type="ARBA" id="ARBA00004305"/>
    </source>
</evidence>
<keyword evidence="8 16" id="KW-0547">Nucleotide-binding</keyword>
<evidence type="ECO:0000256" key="5">
    <source>
        <dbReference type="ARBA" id="ARBA00008142"/>
    </source>
</evidence>
<comment type="catalytic activity">
    <reaction evidence="1 16">
        <text>a 2'-deoxyribonucleoside 5'-diphosphate + ATP = a 2'-deoxyribonucleoside 5'-triphosphate + ADP</text>
        <dbReference type="Rhea" id="RHEA:44640"/>
        <dbReference type="ChEBI" id="CHEBI:30616"/>
        <dbReference type="ChEBI" id="CHEBI:61560"/>
        <dbReference type="ChEBI" id="CHEBI:73316"/>
        <dbReference type="ChEBI" id="CHEBI:456216"/>
        <dbReference type="EC" id="2.7.4.6"/>
    </reaction>
</comment>
<dbReference type="EMBL" id="VYZL01005600">
    <property type="protein sequence ID" value="NWR66952.1"/>
    <property type="molecule type" value="Genomic_DNA"/>
</dbReference>
<dbReference type="PANTHER" id="PTHR11349">
    <property type="entry name" value="NUCLEOSIDE DIPHOSPHATE KINASE"/>
    <property type="match status" value="1"/>
</dbReference>
<dbReference type="Proteomes" id="UP000551127">
    <property type="component" value="Unassembled WGS sequence"/>
</dbReference>
<keyword evidence="11" id="KW-0460">Magnesium</keyword>
<dbReference type="PRINTS" id="PR01243">
    <property type="entry name" value="NUCDPKINASE"/>
</dbReference>
<dbReference type="NCBIfam" id="NF001908">
    <property type="entry name" value="PRK00668.1"/>
    <property type="match status" value="1"/>
</dbReference>
<keyword evidence="9 16" id="KW-0418">Kinase</keyword>
<evidence type="ECO:0000256" key="3">
    <source>
        <dbReference type="ARBA" id="ARBA00001946"/>
    </source>
</evidence>
<protein>
    <recommendedName>
        <fullName evidence="16">Nucleoside diphosphate kinase</fullName>
        <ecNumber evidence="16">2.7.4.6</ecNumber>
    </recommendedName>
</protein>
<evidence type="ECO:0000256" key="10">
    <source>
        <dbReference type="ARBA" id="ARBA00022840"/>
    </source>
</evidence>
<gene>
    <name evidence="18" type="primary">Nme4</name>
    <name evidence="18" type="ORF">BUCABY_R05146</name>
</gene>
<name>A0A7K4Z6H4_BUCAB</name>
<dbReference type="HAMAP" id="MF_00451">
    <property type="entry name" value="NDP_kinase"/>
    <property type="match status" value="1"/>
</dbReference>
<dbReference type="InterPro" id="IPR036850">
    <property type="entry name" value="NDK-like_dom_sf"/>
</dbReference>
<evidence type="ECO:0000256" key="6">
    <source>
        <dbReference type="ARBA" id="ARBA00022679"/>
    </source>
</evidence>
<feature type="non-terminal residue" evidence="18">
    <location>
        <position position="1"/>
    </location>
</feature>
<dbReference type="GO" id="GO:0046872">
    <property type="term" value="F:metal ion binding"/>
    <property type="evidence" value="ECO:0007669"/>
    <property type="project" value="UniProtKB-KW"/>
</dbReference>
<dbReference type="GO" id="GO:0005758">
    <property type="term" value="C:mitochondrial intermembrane space"/>
    <property type="evidence" value="ECO:0007669"/>
    <property type="project" value="UniProtKB-SubCell"/>
</dbReference>
<dbReference type="Pfam" id="PF00334">
    <property type="entry name" value="NDK"/>
    <property type="match status" value="1"/>
</dbReference>
<dbReference type="InterPro" id="IPR023005">
    <property type="entry name" value="Nucleoside_diP_kinase_AS"/>
</dbReference>
<evidence type="ECO:0000256" key="13">
    <source>
        <dbReference type="ARBA" id="ARBA00060410"/>
    </source>
</evidence>
<feature type="binding site" evidence="14">
    <location>
        <position position="99"/>
    </location>
    <ligand>
        <name>ATP</name>
        <dbReference type="ChEBI" id="CHEBI:30616"/>
    </ligand>
</feature>
<dbReference type="OrthoDB" id="2162449at2759"/>
<dbReference type="InterPro" id="IPR034907">
    <property type="entry name" value="NDK-like_dom"/>
</dbReference>
<dbReference type="EC" id="2.7.4.6" evidence="16"/>
<proteinExistence type="inferred from homology"/>
<keyword evidence="10 16" id="KW-0067">ATP-binding</keyword>
<keyword evidence="7" id="KW-0479">Metal-binding</keyword>
<dbReference type="CDD" id="cd04413">
    <property type="entry name" value="NDPk_I"/>
    <property type="match status" value="1"/>
</dbReference>
<evidence type="ECO:0000256" key="16">
    <source>
        <dbReference type="RuleBase" id="RU004013"/>
    </source>
</evidence>
<dbReference type="PROSITE" id="PS51374">
    <property type="entry name" value="NDPK_LIKE"/>
    <property type="match status" value="1"/>
</dbReference>
<accession>A0A7K4Z6H4</accession>
<comment type="subcellular location">
    <subcellularLocation>
        <location evidence="13">Mitochondrion intermembrane space</location>
        <topology evidence="13">Peripheral membrane protein</topology>
    </subcellularLocation>
    <subcellularLocation>
        <location evidence="4">Mitochondrion matrix</location>
    </subcellularLocation>
</comment>
<evidence type="ECO:0000256" key="14">
    <source>
        <dbReference type="PROSITE-ProRule" id="PRU00706"/>
    </source>
</evidence>
<comment type="catalytic activity">
    <reaction evidence="2">
        <text>a ribonucleoside 5'-diphosphate + ATP = a ribonucleoside 5'-triphosphate + ADP</text>
        <dbReference type="Rhea" id="RHEA:18113"/>
        <dbReference type="ChEBI" id="CHEBI:30616"/>
        <dbReference type="ChEBI" id="CHEBI:57930"/>
        <dbReference type="ChEBI" id="CHEBI:61557"/>
        <dbReference type="ChEBI" id="CHEBI:456216"/>
        <dbReference type="EC" id="2.7.4.6"/>
    </reaction>
</comment>
<evidence type="ECO:0000256" key="12">
    <source>
        <dbReference type="ARBA" id="ARBA00023080"/>
    </source>
</evidence>
<evidence type="ECO:0000256" key="1">
    <source>
        <dbReference type="ARBA" id="ARBA00000082"/>
    </source>
</evidence>
<dbReference type="FunFam" id="3.30.70.141:FF:000017">
    <property type="entry name" value="Nucleoside diphosphate kinase"/>
    <property type="match status" value="1"/>
</dbReference>
<comment type="caution">
    <text evidence="18">The sequence shown here is derived from an EMBL/GenBank/DDBJ whole genome shotgun (WGS) entry which is preliminary data.</text>
</comment>
<evidence type="ECO:0000259" key="17">
    <source>
        <dbReference type="SMART" id="SM00562"/>
    </source>
</evidence>
<feature type="binding site" evidence="14">
    <location>
        <position position="133"/>
    </location>
    <ligand>
        <name>ATP</name>
        <dbReference type="ChEBI" id="CHEBI:30616"/>
    </ligand>
</feature>
<evidence type="ECO:0000256" key="2">
    <source>
        <dbReference type="ARBA" id="ARBA00000937"/>
    </source>
</evidence>
<evidence type="ECO:0000256" key="11">
    <source>
        <dbReference type="ARBA" id="ARBA00022842"/>
    </source>
</evidence>
<dbReference type="InterPro" id="IPR001564">
    <property type="entry name" value="Nucleoside_diP_kinase"/>
</dbReference>
<dbReference type="GO" id="GO:0006241">
    <property type="term" value="P:CTP biosynthetic process"/>
    <property type="evidence" value="ECO:0007669"/>
    <property type="project" value="InterPro"/>
</dbReference>
<evidence type="ECO:0000313" key="19">
    <source>
        <dbReference type="Proteomes" id="UP000551127"/>
    </source>
</evidence>
<evidence type="ECO:0000256" key="8">
    <source>
        <dbReference type="ARBA" id="ARBA00022741"/>
    </source>
</evidence>
<dbReference type="SMART" id="SM00562">
    <property type="entry name" value="NDK"/>
    <property type="match status" value="1"/>
</dbReference>
<evidence type="ECO:0000313" key="18">
    <source>
        <dbReference type="EMBL" id="NWR66952.1"/>
    </source>
</evidence>
<dbReference type="PROSITE" id="PS00469">
    <property type="entry name" value="NDPK"/>
    <property type="match status" value="1"/>
</dbReference>
<keyword evidence="12" id="KW-0546">Nucleotide metabolism</keyword>
<sequence length="192" mass="21245">PAPAAPAMGSRGRCLARSLLRGQPGLSRPPGPRCYGSAPPELQEKTLVLVKPDAVQRRLVGNVIQRFERRGFKLVAMKLLQADQGLLDKHYQQLRQKPFYPALLAYMTSGPLVAMVWEGYNVVRSTRAMVGDTNSATAAAGTIRGDFSMHVSRNVVHASDSVETAQREIGFWFQRDELVAWESGDRDYTYGP</sequence>
<dbReference type="AlphaFoldDB" id="A0A7K4Z6H4"/>
<evidence type="ECO:0000256" key="15">
    <source>
        <dbReference type="RuleBase" id="RU004011"/>
    </source>
</evidence>
<feature type="binding site" evidence="14">
    <location>
        <position position="144"/>
    </location>
    <ligand>
        <name>ATP</name>
        <dbReference type="ChEBI" id="CHEBI:30616"/>
    </ligand>
</feature>
<reference evidence="18 19" key="1">
    <citation type="submission" date="2019-09" db="EMBL/GenBank/DDBJ databases">
        <title>Bird 10,000 Genomes (B10K) Project - Family phase.</title>
        <authorList>
            <person name="Zhang G."/>
        </authorList>
    </citation>
    <scope>NUCLEOTIDE SEQUENCE [LARGE SCALE GENOMIC DNA]</scope>
    <source>
        <strain evidence="18">B10K-DU-012-80</strain>
    </source>
</reference>